<dbReference type="PANTHER" id="PTHR47036">
    <property type="entry name" value="COBALT-FACTOR III C(17)-METHYLTRANSFERASE-RELATED"/>
    <property type="match status" value="1"/>
</dbReference>
<sequence>MIHVHGYLGEISPATRTLASTCALVVGGLRHLESLDVPEDRRVVLGALTPALERLSHLPPGQDALVVASGDPGFHGILRRIRLAGHQVRVQPAVTSVAAAFAAVGLPWDDAVVVSAHGKPLTEALRTAQHHRKMAVLTSSTGGIVELATALAALNRTWVLAERLGEVDERVRILDTRQAMELSDVSEPNVVLVLAGHPDDPALIDREVVAVRDSDTATPDVIGQLVNSPAARRRADQIDALLGTPTRRYDGSTAELLPRAWSECDLLVSHLALGATTRLVAPLLRDKKSDPGVVVLDEAGRFAVPLVGGHAGGANTLATRIAEGIGATAVLTTATDALNLPALDTLGWHYDGDVARVTRALIDGRPVRIEKEHPWPLPPLPANVATDAPGAEARILVTDRTDASPGPLPTVVLHPDSLVVGMGCNRGTSVEVLRGLLEDTLGEHGLCLQSVRAITTIDLKAGEIGLLQLVRQLGVPLIDYTADVLAAQDVPTPSALVAGHVGTPSVAEASVVAHGAALVVPKCSNKEATCAVGRMPARGCLSVVGLGPGSRDLLTPRAVEALRKSSFIVGYGPYVKQIRDLARPGTRIMASKMGTESARTAAAIQAARDGENVALVCGGDPAIYAMASPVLEQGTDGIDVDIVPGVTASLAVSAILGAPLGHDHVTISLSDLHTDWETIERRLRAAAEGDLVTVLYNPRSRTRLRHLPRALEIIAPHRNPDTPVAVVQQACRQREKVVMSTMAEFQPAWVDMNSLVVIGSTTTRYVTTGSGERRIVTPRDYQWMPERSPECKELS</sequence>
<dbReference type="PANTHER" id="PTHR47036:SF1">
    <property type="entry name" value="COBALT-FACTOR III C(17)-METHYLTRANSFERASE-RELATED"/>
    <property type="match status" value="1"/>
</dbReference>
<evidence type="ECO:0000256" key="1">
    <source>
        <dbReference type="ARBA" id="ARBA00004953"/>
    </source>
</evidence>
<dbReference type="GO" id="GO:0009236">
    <property type="term" value="P:cobalamin biosynthetic process"/>
    <property type="evidence" value="ECO:0007669"/>
    <property type="project" value="UniProtKB-UniPathway"/>
</dbReference>
<dbReference type="NCBIfam" id="TIGR01466">
    <property type="entry name" value="cobJ_cbiH"/>
    <property type="match status" value="1"/>
</dbReference>
<dbReference type="InterPro" id="IPR038029">
    <property type="entry name" value="GbiG_N_sf"/>
</dbReference>
<dbReference type="AlphaFoldDB" id="A0A3M0GKG4"/>
<reference evidence="9 10" key="1">
    <citation type="submission" date="2018-10" db="EMBL/GenBank/DDBJ databases">
        <title>Tessaracoccus antarcticuss sp. nov., isolated from sediment.</title>
        <authorList>
            <person name="Zhou L.Y."/>
            <person name="Du Z.J."/>
        </authorList>
    </citation>
    <scope>NUCLEOTIDE SEQUENCE [LARGE SCALE GENOMIC DNA]</scope>
    <source>
        <strain evidence="9 10">JDX10</strain>
    </source>
</reference>
<comment type="pathway">
    <text evidence="1">Cofactor biosynthesis; adenosylcobalamin biosynthesis.</text>
</comment>
<dbReference type="SUPFAM" id="SSF53790">
    <property type="entry name" value="Tetrapyrrole methylase"/>
    <property type="match status" value="2"/>
</dbReference>
<dbReference type="InterPro" id="IPR000878">
    <property type="entry name" value="4pyrrol_Mease"/>
</dbReference>
<dbReference type="InterPro" id="IPR051810">
    <property type="entry name" value="Precorrin_MeTrfase"/>
</dbReference>
<keyword evidence="10" id="KW-1185">Reference proteome</keyword>
<evidence type="ECO:0000259" key="7">
    <source>
        <dbReference type="Pfam" id="PF01890"/>
    </source>
</evidence>
<dbReference type="NCBIfam" id="TIGR02467">
    <property type="entry name" value="CbiE"/>
    <property type="match status" value="1"/>
</dbReference>
<dbReference type="SUPFAM" id="SSF159664">
    <property type="entry name" value="CobE/GbiG C-terminal domain-like"/>
    <property type="match status" value="1"/>
</dbReference>
<evidence type="ECO:0000256" key="3">
    <source>
        <dbReference type="ARBA" id="ARBA00022603"/>
    </source>
</evidence>
<dbReference type="InterPro" id="IPR014776">
    <property type="entry name" value="4pyrrole_Mease_sub2"/>
</dbReference>
<dbReference type="Pfam" id="PF00590">
    <property type="entry name" value="TP_methylase"/>
    <property type="match status" value="2"/>
</dbReference>
<dbReference type="InterPro" id="IPR012818">
    <property type="entry name" value="CbiE"/>
</dbReference>
<feature type="domain" description="CobE/GbiG C-terminal" evidence="7">
    <location>
        <begin position="418"/>
        <end position="532"/>
    </location>
</feature>
<dbReference type="CDD" id="cd11644">
    <property type="entry name" value="Precorrin-6Y-MT"/>
    <property type="match status" value="1"/>
</dbReference>
<accession>A0A3M0GKG4</accession>
<protein>
    <submittedName>
        <fullName evidence="9">Precorrin-3B C(17)-methyltransferase</fullName>
        <ecNumber evidence="9">2.1.1.131</ecNumber>
    </submittedName>
</protein>
<dbReference type="RefSeq" id="WP_121900186.1">
    <property type="nucleotide sequence ID" value="NZ_REFW01000001.1"/>
</dbReference>
<feature type="domain" description="Tetrapyrrole methylase" evidence="6">
    <location>
        <begin position="60"/>
        <end position="173"/>
    </location>
</feature>
<dbReference type="Gene3D" id="3.30.420.180">
    <property type="entry name" value="CobE/GbiG C-terminal domain"/>
    <property type="match status" value="1"/>
</dbReference>
<dbReference type="EC" id="2.1.1.131" evidence="9"/>
<dbReference type="Gene3D" id="3.40.1010.10">
    <property type="entry name" value="Cobalt-precorrin-4 Transmethylase, Domain 1"/>
    <property type="match status" value="1"/>
</dbReference>
<keyword evidence="4 9" id="KW-0808">Transferase</keyword>
<dbReference type="InterPro" id="IPR021744">
    <property type="entry name" value="CbiG_N"/>
</dbReference>
<dbReference type="Pfam" id="PF01890">
    <property type="entry name" value="CbiG_C"/>
    <property type="match status" value="1"/>
</dbReference>
<dbReference type="InterPro" id="IPR036518">
    <property type="entry name" value="CobE/GbiG_C_sf"/>
</dbReference>
<dbReference type="InterPro" id="IPR035996">
    <property type="entry name" value="4pyrrol_Methylase_sf"/>
</dbReference>
<gene>
    <name evidence="9" type="primary">cobJ</name>
    <name evidence="9" type="ORF">EAX62_03130</name>
</gene>
<evidence type="ECO:0000313" key="10">
    <source>
        <dbReference type="Proteomes" id="UP000275256"/>
    </source>
</evidence>
<evidence type="ECO:0000256" key="4">
    <source>
        <dbReference type="ARBA" id="ARBA00022679"/>
    </source>
</evidence>
<dbReference type="GO" id="GO:0008276">
    <property type="term" value="F:protein methyltransferase activity"/>
    <property type="evidence" value="ECO:0007669"/>
    <property type="project" value="InterPro"/>
</dbReference>
<feature type="domain" description="Cobalamin synthesis G N-terminal" evidence="8">
    <location>
        <begin position="256"/>
        <end position="336"/>
    </location>
</feature>
<dbReference type="InterPro" id="IPR014777">
    <property type="entry name" value="4pyrrole_Mease_sub1"/>
</dbReference>
<dbReference type="EMBL" id="REFW01000001">
    <property type="protein sequence ID" value="RMB61639.1"/>
    <property type="molecule type" value="Genomic_DNA"/>
</dbReference>
<dbReference type="Gene3D" id="3.40.50.11220">
    <property type="match status" value="1"/>
</dbReference>
<dbReference type="Pfam" id="PF11760">
    <property type="entry name" value="CbiG_N"/>
    <property type="match status" value="1"/>
</dbReference>
<organism evidence="9 10">
    <name type="scientific">Tessaracoccus antarcticus</name>
    <dbReference type="NCBI Taxonomy" id="2479848"/>
    <lineage>
        <taxon>Bacteria</taxon>
        <taxon>Bacillati</taxon>
        <taxon>Actinomycetota</taxon>
        <taxon>Actinomycetes</taxon>
        <taxon>Propionibacteriales</taxon>
        <taxon>Propionibacteriaceae</taxon>
        <taxon>Tessaracoccus</taxon>
    </lineage>
</organism>
<evidence type="ECO:0000259" key="8">
    <source>
        <dbReference type="Pfam" id="PF11760"/>
    </source>
</evidence>
<keyword evidence="2" id="KW-0169">Cobalamin biosynthesis</keyword>
<evidence type="ECO:0000256" key="2">
    <source>
        <dbReference type="ARBA" id="ARBA00022573"/>
    </source>
</evidence>
<dbReference type="InterPro" id="IPR002750">
    <property type="entry name" value="CobE/GbiG_C"/>
</dbReference>
<keyword evidence="5" id="KW-0949">S-adenosyl-L-methionine</keyword>
<dbReference type="UniPathway" id="UPA00148"/>
<comment type="caution">
    <text evidence="9">The sequence shown here is derived from an EMBL/GenBank/DDBJ whole genome shotgun (WGS) entry which is preliminary data.</text>
</comment>
<dbReference type="CDD" id="cd11646">
    <property type="entry name" value="Precorrin_3B_C17_MT"/>
    <property type="match status" value="1"/>
</dbReference>
<proteinExistence type="predicted"/>
<evidence type="ECO:0000256" key="5">
    <source>
        <dbReference type="ARBA" id="ARBA00022691"/>
    </source>
</evidence>
<dbReference type="InterPro" id="IPR006363">
    <property type="entry name" value="Cbl_synth_CobJ/CibH_dom"/>
</dbReference>
<evidence type="ECO:0000259" key="6">
    <source>
        <dbReference type="Pfam" id="PF00590"/>
    </source>
</evidence>
<evidence type="ECO:0000313" key="9">
    <source>
        <dbReference type="EMBL" id="RMB61639.1"/>
    </source>
</evidence>
<feature type="domain" description="Tetrapyrrole methylase" evidence="6">
    <location>
        <begin position="541"/>
        <end position="745"/>
    </location>
</feature>
<keyword evidence="3 9" id="KW-0489">Methyltransferase</keyword>
<dbReference type="GO" id="GO:0032259">
    <property type="term" value="P:methylation"/>
    <property type="evidence" value="ECO:0007669"/>
    <property type="project" value="UniProtKB-KW"/>
</dbReference>
<dbReference type="OrthoDB" id="9804789at2"/>
<dbReference type="Proteomes" id="UP000275256">
    <property type="component" value="Unassembled WGS sequence"/>
</dbReference>
<dbReference type="SUPFAM" id="SSF159672">
    <property type="entry name" value="CbiG N-terminal domain-like"/>
    <property type="match status" value="1"/>
</dbReference>
<dbReference type="Gene3D" id="3.30.950.10">
    <property type="entry name" value="Methyltransferase, Cobalt-precorrin-4 Transmethylase, Domain 2"/>
    <property type="match status" value="2"/>
</dbReference>
<dbReference type="GO" id="GO:0030789">
    <property type="term" value="F:precorrin-3B C17-methyltransferase activity"/>
    <property type="evidence" value="ECO:0007669"/>
    <property type="project" value="UniProtKB-EC"/>
</dbReference>
<name>A0A3M0GKG4_9ACTN</name>